<dbReference type="Gene3D" id="3.10.580.10">
    <property type="entry name" value="CBS-domain"/>
    <property type="match status" value="1"/>
</dbReference>
<dbReference type="InterPro" id="IPR006667">
    <property type="entry name" value="SLC41_membr_dom"/>
</dbReference>
<keyword evidence="7 9" id="KW-0472">Membrane</keyword>
<proteinExistence type="inferred from homology"/>
<dbReference type="EMBL" id="OBEI01000006">
    <property type="protein sequence ID" value="SNZ09042.1"/>
    <property type="molecule type" value="Genomic_DNA"/>
</dbReference>
<evidence type="ECO:0000313" key="11">
    <source>
        <dbReference type="EMBL" id="SNZ09042.1"/>
    </source>
</evidence>
<dbReference type="NCBIfam" id="TIGR00400">
    <property type="entry name" value="mgtE"/>
    <property type="match status" value="1"/>
</dbReference>
<dbReference type="OrthoDB" id="9790355at2"/>
<evidence type="ECO:0000256" key="4">
    <source>
        <dbReference type="ARBA" id="ARBA00022692"/>
    </source>
</evidence>
<dbReference type="InterPro" id="IPR006668">
    <property type="entry name" value="Mg_transptr_MgtE_intracell_dom"/>
</dbReference>
<dbReference type="Proteomes" id="UP000219036">
    <property type="component" value="Unassembled WGS sequence"/>
</dbReference>
<organism evidence="11 12">
    <name type="scientific">Persephonella hydrogeniphila</name>
    <dbReference type="NCBI Taxonomy" id="198703"/>
    <lineage>
        <taxon>Bacteria</taxon>
        <taxon>Pseudomonadati</taxon>
        <taxon>Aquificota</taxon>
        <taxon>Aquificia</taxon>
        <taxon>Aquificales</taxon>
        <taxon>Hydrogenothermaceae</taxon>
        <taxon>Persephonella</taxon>
    </lineage>
</organism>
<dbReference type="InterPro" id="IPR038076">
    <property type="entry name" value="MgtE_N_sf"/>
</dbReference>
<comment type="function">
    <text evidence="9">Acts as a magnesium transporter.</text>
</comment>
<evidence type="ECO:0000256" key="2">
    <source>
        <dbReference type="ARBA" id="ARBA00009749"/>
    </source>
</evidence>
<dbReference type="InterPro" id="IPR006669">
    <property type="entry name" value="MgtE_transporter"/>
</dbReference>
<dbReference type="InterPro" id="IPR000644">
    <property type="entry name" value="CBS_dom"/>
</dbReference>
<comment type="subunit">
    <text evidence="9">Homodimer.</text>
</comment>
<dbReference type="Pfam" id="PF01769">
    <property type="entry name" value="MgtE"/>
    <property type="match status" value="1"/>
</dbReference>
<evidence type="ECO:0000256" key="9">
    <source>
        <dbReference type="RuleBase" id="RU362011"/>
    </source>
</evidence>
<comment type="similarity">
    <text evidence="2 9">Belongs to the SLC41A transporter family.</text>
</comment>
<dbReference type="GO" id="GO:0046872">
    <property type="term" value="F:metal ion binding"/>
    <property type="evidence" value="ECO:0007669"/>
    <property type="project" value="UniProtKB-KW"/>
</dbReference>
<dbReference type="SUPFAM" id="SSF158791">
    <property type="entry name" value="MgtE N-terminal domain-like"/>
    <property type="match status" value="1"/>
</dbReference>
<evidence type="ECO:0000256" key="8">
    <source>
        <dbReference type="PROSITE-ProRule" id="PRU00703"/>
    </source>
</evidence>
<dbReference type="InterPro" id="IPR046342">
    <property type="entry name" value="CBS_dom_sf"/>
</dbReference>
<feature type="transmembrane region" description="Helical" evidence="9">
    <location>
        <begin position="366"/>
        <end position="386"/>
    </location>
</feature>
<feature type="transmembrane region" description="Helical" evidence="9">
    <location>
        <begin position="315"/>
        <end position="338"/>
    </location>
</feature>
<evidence type="ECO:0000256" key="3">
    <source>
        <dbReference type="ARBA" id="ARBA00022448"/>
    </source>
</evidence>
<dbReference type="Pfam" id="PF03448">
    <property type="entry name" value="MgtE_N"/>
    <property type="match status" value="1"/>
</dbReference>
<protein>
    <recommendedName>
        <fullName evidence="9">Magnesium transporter MgtE</fullName>
    </recommendedName>
</protein>
<dbReference type="SUPFAM" id="SSF54631">
    <property type="entry name" value="CBS-domain pair"/>
    <property type="match status" value="1"/>
</dbReference>
<accession>A0A285NHP9</accession>
<keyword evidence="6 9" id="KW-1133">Transmembrane helix</keyword>
<dbReference type="GO" id="GO:0005886">
    <property type="term" value="C:plasma membrane"/>
    <property type="evidence" value="ECO:0007669"/>
    <property type="project" value="UniProtKB-SubCell"/>
</dbReference>
<dbReference type="PROSITE" id="PS51371">
    <property type="entry name" value="CBS"/>
    <property type="match status" value="2"/>
</dbReference>
<dbReference type="GO" id="GO:0015095">
    <property type="term" value="F:magnesium ion transmembrane transporter activity"/>
    <property type="evidence" value="ECO:0007669"/>
    <property type="project" value="UniProtKB-UniRule"/>
</dbReference>
<dbReference type="CDD" id="cd04606">
    <property type="entry name" value="CBS_pair_Mg_transporter"/>
    <property type="match status" value="1"/>
</dbReference>
<keyword evidence="3 9" id="KW-0813">Transport</keyword>
<dbReference type="SUPFAM" id="SSF161093">
    <property type="entry name" value="MgtE membrane domain-like"/>
    <property type="match status" value="1"/>
</dbReference>
<evidence type="ECO:0000256" key="6">
    <source>
        <dbReference type="ARBA" id="ARBA00022989"/>
    </source>
</evidence>
<comment type="subcellular location">
    <subcellularLocation>
        <location evidence="9">Cell membrane</location>
        <topology evidence="9">Multi-pass membrane protein</topology>
    </subcellularLocation>
    <subcellularLocation>
        <location evidence="1">Membrane</location>
        <topology evidence="1">Multi-pass membrane protein</topology>
    </subcellularLocation>
</comment>
<dbReference type="PANTHER" id="PTHR43773:SF1">
    <property type="entry name" value="MAGNESIUM TRANSPORTER MGTE"/>
    <property type="match status" value="1"/>
</dbReference>
<keyword evidence="8" id="KW-0129">CBS domain</keyword>
<gene>
    <name evidence="11" type="ORF">SAMN06265182_1461</name>
</gene>
<evidence type="ECO:0000256" key="7">
    <source>
        <dbReference type="ARBA" id="ARBA00023136"/>
    </source>
</evidence>
<dbReference type="Gene3D" id="1.10.357.20">
    <property type="entry name" value="SLC41 divalent cation transporters, integral membrane domain"/>
    <property type="match status" value="1"/>
</dbReference>
<feature type="domain" description="CBS" evidence="10">
    <location>
        <begin position="205"/>
        <end position="261"/>
    </location>
</feature>
<dbReference type="InterPro" id="IPR036739">
    <property type="entry name" value="SLC41_membr_dom_sf"/>
</dbReference>
<feature type="transmembrane region" description="Helical" evidence="9">
    <location>
        <begin position="288"/>
        <end position="308"/>
    </location>
</feature>
<dbReference type="AlphaFoldDB" id="A0A285NHP9"/>
<feature type="transmembrane region" description="Helical" evidence="9">
    <location>
        <begin position="438"/>
        <end position="455"/>
    </location>
</feature>
<keyword evidence="4 9" id="KW-0812">Transmembrane</keyword>
<dbReference type="PANTHER" id="PTHR43773">
    <property type="entry name" value="MAGNESIUM TRANSPORTER MGTE"/>
    <property type="match status" value="1"/>
</dbReference>
<dbReference type="SMART" id="SM00924">
    <property type="entry name" value="MgtE_N"/>
    <property type="match status" value="1"/>
</dbReference>
<sequence>MLTPTLNVLKETLKRLLYKGNYKALERILQKTHKGDLVAIFRYLSHQERVKIFQILMNIDIEKASDLLYDLDEDIQIEILRALPVKEALRVLITFSTGEISKIIDKLPVELQNAILEKLAEEEKEELQKFMSYGEDSIAPLISEEYIAVEEEKTVEEVLNIIRSAPEDIEIIYIYVVDKKDRLIGVASIKEILTAPPNAQMKDIMNTDVISIRSDAKKNEAIDIFQRYDLLIIPVVDENDELIGVIYIDDILDAVTEKTTEDFFKMAGAQEEELFYTNQILKTAKLRLPWLLVVVFGEIISAFIISVFDFTIRQFLPIIFFLPLVAAVSGMISSQSAIITARGLTTGKITEYFKDFLHFLIREVKVAILIAFVVSFIVGLISSVWISTHIIGIVIGTALFLNIVIAAFVGGLLPYISLKLHRDPTIATGPITLTLNDILGILIYLGTATLFLEYLRI</sequence>
<evidence type="ECO:0000313" key="12">
    <source>
        <dbReference type="Proteomes" id="UP000219036"/>
    </source>
</evidence>
<evidence type="ECO:0000256" key="1">
    <source>
        <dbReference type="ARBA" id="ARBA00004141"/>
    </source>
</evidence>
<feature type="transmembrane region" description="Helical" evidence="9">
    <location>
        <begin position="393"/>
        <end position="418"/>
    </location>
</feature>
<keyword evidence="5 9" id="KW-0460">Magnesium</keyword>
<dbReference type="Pfam" id="PF00571">
    <property type="entry name" value="CBS"/>
    <property type="match status" value="2"/>
</dbReference>
<name>A0A285NHP9_9AQUI</name>
<dbReference type="Gene3D" id="1.25.60.10">
    <property type="entry name" value="MgtE N-terminal domain-like"/>
    <property type="match status" value="1"/>
</dbReference>
<feature type="domain" description="CBS" evidence="10">
    <location>
        <begin position="142"/>
        <end position="204"/>
    </location>
</feature>
<evidence type="ECO:0000256" key="5">
    <source>
        <dbReference type="ARBA" id="ARBA00022842"/>
    </source>
</evidence>
<keyword evidence="12" id="KW-1185">Reference proteome</keyword>
<keyword evidence="9" id="KW-0479">Metal-binding</keyword>
<keyword evidence="9" id="KW-1003">Cell membrane</keyword>
<reference evidence="12" key="1">
    <citation type="submission" date="2017-09" db="EMBL/GenBank/DDBJ databases">
        <authorList>
            <person name="Varghese N."/>
            <person name="Submissions S."/>
        </authorList>
    </citation>
    <scope>NUCLEOTIDE SEQUENCE [LARGE SCALE GENOMIC DNA]</scope>
    <source>
        <strain evidence="12">DSM 15103</strain>
    </source>
</reference>
<evidence type="ECO:0000259" key="10">
    <source>
        <dbReference type="PROSITE" id="PS51371"/>
    </source>
</evidence>
<dbReference type="RefSeq" id="WP_097000627.1">
    <property type="nucleotide sequence ID" value="NZ_OBEI01000006.1"/>
</dbReference>
<dbReference type="SMART" id="SM00116">
    <property type="entry name" value="CBS"/>
    <property type="match status" value="2"/>
</dbReference>